<dbReference type="EMBL" id="JAHHGM010000018">
    <property type="protein sequence ID" value="MBT2990574.1"/>
    <property type="molecule type" value="Genomic_DNA"/>
</dbReference>
<dbReference type="GO" id="GO:0019634">
    <property type="term" value="P:organic phosphonate metabolic process"/>
    <property type="evidence" value="ECO:0007669"/>
    <property type="project" value="InterPro"/>
</dbReference>
<dbReference type="Pfam" id="PF05845">
    <property type="entry name" value="PhnH"/>
    <property type="match status" value="1"/>
</dbReference>
<protein>
    <submittedName>
        <fullName evidence="1">Phosphonate C-P lyase system protein PhnH</fullName>
    </submittedName>
</protein>
<dbReference type="GO" id="GO:0016829">
    <property type="term" value="F:lyase activity"/>
    <property type="evidence" value="ECO:0007669"/>
    <property type="project" value="UniProtKB-KW"/>
</dbReference>
<sequence>MLEVSAIWTAHVQQQNYRALLDAISHPGRVKSILHQQGGLASLAVLATLLDAEVSLADPDDLLEAEDWPLLQASAASPGEADYILCRGNRAARFQPKLGSLPSPERSATLIIYVDSLHRGELKLSLKGPGVNGNADCSIAGLDPDWIRRREEWVCGYPLGVDLLLVDDSAVLALPRTTKVEVA</sequence>
<proteinExistence type="predicted"/>
<dbReference type="InterPro" id="IPR008772">
    <property type="entry name" value="Phosphonate_metab_PhnH"/>
</dbReference>
<dbReference type="AlphaFoldDB" id="A0A944QW16"/>
<dbReference type="Proteomes" id="UP000770889">
    <property type="component" value="Unassembled WGS sequence"/>
</dbReference>
<comment type="caution">
    <text evidence="1">The sequence shown here is derived from an EMBL/GenBank/DDBJ whole genome shotgun (WGS) entry which is preliminary data.</text>
</comment>
<accession>A0A944QW16</accession>
<dbReference type="InterPro" id="IPR038058">
    <property type="entry name" value="PhnH-like_sp"/>
</dbReference>
<dbReference type="SUPFAM" id="SSF159709">
    <property type="entry name" value="PhnH-like"/>
    <property type="match status" value="1"/>
</dbReference>
<keyword evidence="1" id="KW-0456">Lyase</keyword>
<evidence type="ECO:0000313" key="2">
    <source>
        <dbReference type="Proteomes" id="UP000770889"/>
    </source>
</evidence>
<evidence type="ECO:0000313" key="1">
    <source>
        <dbReference type="EMBL" id="MBT2990574.1"/>
    </source>
</evidence>
<dbReference type="NCBIfam" id="TIGR03292">
    <property type="entry name" value="PhnH_redo"/>
    <property type="match status" value="1"/>
</dbReference>
<dbReference type="Gene3D" id="3.40.50.11310">
    <property type="entry name" value="Bacterial phosphonate metabolism protein PhnH"/>
    <property type="match status" value="1"/>
</dbReference>
<organism evidence="1 2">
    <name type="scientific">Candidatus Thiodiazotropha taylori</name>
    <dbReference type="NCBI Taxonomy" id="2792791"/>
    <lineage>
        <taxon>Bacteria</taxon>
        <taxon>Pseudomonadati</taxon>
        <taxon>Pseudomonadota</taxon>
        <taxon>Gammaproteobacteria</taxon>
        <taxon>Chromatiales</taxon>
        <taxon>Sedimenticolaceae</taxon>
        <taxon>Candidatus Thiodiazotropha</taxon>
    </lineage>
</organism>
<name>A0A944QW16_9GAMM</name>
<reference evidence="1 2" key="1">
    <citation type="submission" date="2021-05" db="EMBL/GenBank/DDBJ databases">
        <title>Genetic and Functional Diversity in Clade A Lucinid endosymbionts from the Bahamas.</title>
        <authorList>
            <person name="Giani N.M."/>
            <person name="Engel A.S."/>
            <person name="Campbell B.J."/>
        </authorList>
    </citation>
    <scope>NUCLEOTIDE SEQUENCE [LARGE SCALE GENOMIC DNA]</scope>
    <source>
        <strain evidence="1">LUC16012Gg_MoonRockCtena</strain>
    </source>
</reference>
<dbReference type="PIRSF" id="PIRSF020680">
    <property type="entry name" value="PhnH"/>
    <property type="match status" value="1"/>
</dbReference>
<gene>
    <name evidence="1" type="primary">phnH</name>
    <name evidence="1" type="ORF">KME65_16580</name>
</gene>